<evidence type="ECO:0000256" key="6">
    <source>
        <dbReference type="ARBA" id="ARBA00022840"/>
    </source>
</evidence>
<comment type="subunit">
    <text evidence="9">Homodimer.</text>
</comment>
<comment type="pathway">
    <text evidence="9">Cofactor biosynthesis; biotin biosynthesis; biotin from 7,8-diaminononanoate: step 1/2.</text>
</comment>
<comment type="cofactor">
    <cofactor evidence="9">
        <name>Mg(2+)</name>
        <dbReference type="ChEBI" id="CHEBI:18420"/>
    </cofactor>
</comment>
<feature type="binding site" evidence="9">
    <location>
        <position position="47"/>
    </location>
    <ligand>
        <name>Mg(2+)</name>
        <dbReference type="ChEBI" id="CHEBI:18420"/>
    </ligand>
</feature>
<comment type="catalytic activity">
    <reaction evidence="8">
        <text>(7R,8S)-8-amino-7-(carboxyamino)nonanoate + ATP = (4R,5S)-dethiobiotin + ADP + phosphate + H(+)</text>
        <dbReference type="Rhea" id="RHEA:63684"/>
        <dbReference type="ChEBI" id="CHEBI:15378"/>
        <dbReference type="ChEBI" id="CHEBI:30616"/>
        <dbReference type="ChEBI" id="CHEBI:43474"/>
        <dbReference type="ChEBI" id="CHEBI:149470"/>
        <dbReference type="ChEBI" id="CHEBI:149473"/>
        <dbReference type="ChEBI" id="CHEBI:456216"/>
    </reaction>
</comment>
<dbReference type="InterPro" id="IPR027417">
    <property type="entry name" value="P-loop_NTPase"/>
</dbReference>
<feature type="binding site" evidence="9">
    <location>
        <begin position="168"/>
        <end position="169"/>
    </location>
    <ligand>
        <name>ATP</name>
        <dbReference type="ChEBI" id="CHEBI:30616"/>
    </ligand>
</feature>
<dbReference type="GO" id="GO:0005524">
    <property type="term" value="F:ATP binding"/>
    <property type="evidence" value="ECO:0007669"/>
    <property type="project" value="UniProtKB-UniRule"/>
</dbReference>
<comment type="caution">
    <text evidence="9">Lacks conserved residue(s) required for the propagation of feature annotation.</text>
</comment>
<gene>
    <name evidence="9" type="primary">bioD</name>
    <name evidence="10" type="ORF">MiSe_90040</name>
</gene>
<proteinExistence type="inferred from homology"/>
<dbReference type="GO" id="GO:0005829">
    <property type="term" value="C:cytosol"/>
    <property type="evidence" value="ECO:0007669"/>
    <property type="project" value="TreeGrafter"/>
</dbReference>
<dbReference type="InterPro" id="IPR004472">
    <property type="entry name" value="DTB_synth_BioD"/>
</dbReference>
<keyword evidence="3 9" id="KW-0479">Metal-binding</keyword>
<evidence type="ECO:0000256" key="2">
    <source>
        <dbReference type="ARBA" id="ARBA00022598"/>
    </source>
</evidence>
<dbReference type="Gene3D" id="3.40.50.300">
    <property type="entry name" value="P-loop containing nucleotide triphosphate hydrolases"/>
    <property type="match status" value="1"/>
</dbReference>
<feature type="binding site" evidence="9">
    <location>
        <position position="43"/>
    </location>
    <ligand>
        <name>substrate</name>
    </ligand>
</feature>
<comment type="function">
    <text evidence="9">Catalyzes a mechanistically unusual reaction, the ATP-dependent insertion of CO2 between the N7 and N8 nitrogen atoms of 7,8-diaminopelargonic acid (DAPA, also called 7,8-diammoniononanoate) to form a ureido ring.</text>
</comment>
<dbReference type="RefSeq" id="WP_226593755.1">
    <property type="nucleotide sequence ID" value="NZ_BLAY01000302.1"/>
</dbReference>
<evidence type="ECO:0000256" key="5">
    <source>
        <dbReference type="ARBA" id="ARBA00022756"/>
    </source>
</evidence>
<dbReference type="PANTHER" id="PTHR43210:SF2">
    <property type="entry name" value="ATP-DEPENDENT DETHIOBIOTIN SYNTHETASE BIOD 2"/>
    <property type="match status" value="1"/>
</dbReference>
<feature type="binding site" evidence="9">
    <location>
        <begin position="12"/>
        <end position="17"/>
    </location>
    <ligand>
        <name>ATP</name>
        <dbReference type="ChEBI" id="CHEBI:30616"/>
    </ligand>
</feature>
<evidence type="ECO:0000256" key="4">
    <source>
        <dbReference type="ARBA" id="ARBA00022741"/>
    </source>
</evidence>
<keyword evidence="6 9" id="KW-0067">ATP-binding</keyword>
<accession>A0AAV3XPA1</accession>
<dbReference type="SUPFAM" id="SSF52540">
    <property type="entry name" value="P-loop containing nucleoside triphosphate hydrolases"/>
    <property type="match status" value="1"/>
</dbReference>
<feature type="binding site" evidence="9">
    <location>
        <position position="47"/>
    </location>
    <ligand>
        <name>ATP</name>
        <dbReference type="ChEBI" id="CHEBI:30616"/>
    </ligand>
</feature>
<feature type="binding site" evidence="9">
    <location>
        <position position="16"/>
    </location>
    <ligand>
        <name>Mg(2+)</name>
        <dbReference type="ChEBI" id="CHEBI:18420"/>
    </ligand>
</feature>
<evidence type="ECO:0000256" key="1">
    <source>
        <dbReference type="ARBA" id="ARBA00022490"/>
    </source>
</evidence>
<dbReference type="PIRSF" id="PIRSF006755">
    <property type="entry name" value="DTB_synth"/>
    <property type="match status" value="1"/>
</dbReference>
<reference evidence="10" key="1">
    <citation type="submission" date="2019-10" db="EMBL/GenBank/DDBJ databases">
        <title>Draft genome sequece of Microseira wollei NIES-4236.</title>
        <authorList>
            <person name="Yamaguchi H."/>
            <person name="Suzuki S."/>
            <person name="Kawachi M."/>
        </authorList>
    </citation>
    <scope>NUCLEOTIDE SEQUENCE</scope>
    <source>
        <strain evidence="10">NIES-4236</strain>
    </source>
</reference>
<comment type="caution">
    <text evidence="10">The sequence shown here is derived from an EMBL/GenBank/DDBJ whole genome shotgun (WGS) entry which is preliminary data.</text>
</comment>
<feature type="binding site" evidence="9">
    <location>
        <begin position="200"/>
        <end position="202"/>
    </location>
    <ligand>
        <name>ATP</name>
        <dbReference type="ChEBI" id="CHEBI:30616"/>
    </ligand>
</feature>
<dbReference type="CDD" id="cd03109">
    <property type="entry name" value="DTBS"/>
    <property type="match status" value="1"/>
</dbReference>
<evidence type="ECO:0000256" key="9">
    <source>
        <dbReference type="HAMAP-Rule" id="MF_00336"/>
    </source>
</evidence>
<feature type="active site" evidence="9">
    <location>
        <position position="39"/>
    </location>
</feature>
<dbReference type="EMBL" id="BLAY01000302">
    <property type="protein sequence ID" value="GET44178.1"/>
    <property type="molecule type" value="Genomic_DNA"/>
</dbReference>
<dbReference type="HAMAP" id="MF_00336">
    <property type="entry name" value="BioD"/>
    <property type="match status" value="1"/>
</dbReference>
<protein>
    <recommendedName>
        <fullName evidence="9">ATP-dependent dethiobiotin synthetase BioD</fullName>
        <ecNumber evidence="9">6.3.3.3</ecNumber>
    </recommendedName>
    <alternativeName>
        <fullName evidence="9">DTB synthetase</fullName>
        <shortName evidence="9">DTBS</shortName>
    </alternativeName>
    <alternativeName>
        <fullName evidence="9">Dethiobiotin synthase</fullName>
    </alternativeName>
</protein>
<evidence type="ECO:0000256" key="7">
    <source>
        <dbReference type="ARBA" id="ARBA00022842"/>
    </source>
</evidence>
<comment type="catalytic activity">
    <reaction evidence="9">
        <text>(7R,8S)-7,8-diammoniononanoate + CO2 + ATP = (4R,5S)-dethiobiotin + ADP + phosphate + 3 H(+)</text>
        <dbReference type="Rhea" id="RHEA:15805"/>
        <dbReference type="ChEBI" id="CHEBI:15378"/>
        <dbReference type="ChEBI" id="CHEBI:16526"/>
        <dbReference type="ChEBI" id="CHEBI:30616"/>
        <dbReference type="ChEBI" id="CHEBI:43474"/>
        <dbReference type="ChEBI" id="CHEBI:149469"/>
        <dbReference type="ChEBI" id="CHEBI:149473"/>
        <dbReference type="ChEBI" id="CHEBI:456216"/>
        <dbReference type="EC" id="6.3.3.3"/>
    </reaction>
</comment>
<keyword evidence="11" id="KW-1185">Reference proteome</keyword>
<evidence type="ECO:0000256" key="8">
    <source>
        <dbReference type="ARBA" id="ARBA00047386"/>
    </source>
</evidence>
<dbReference type="AlphaFoldDB" id="A0AAV3XPA1"/>
<feature type="binding site" evidence="9">
    <location>
        <begin position="108"/>
        <end position="111"/>
    </location>
    <ligand>
        <name>ATP</name>
        <dbReference type="ChEBI" id="CHEBI:30616"/>
    </ligand>
</feature>
<evidence type="ECO:0000256" key="3">
    <source>
        <dbReference type="ARBA" id="ARBA00022723"/>
    </source>
</evidence>
<keyword evidence="7 9" id="KW-0460">Magnesium</keyword>
<dbReference type="GO" id="GO:0004141">
    <property type="term" value="F:dethiobiotin synthase activity"/>
    <property type="evidence" value="ECO:0007669"/>
    <property type="project" value="UniProtKB-UniRule"/>
</dbReference>
<dbReference type="GO" id="GO:0009102">
    <property type="term" value="P:biotin biosynthetic process"/>
    <property type="evidence" value="ECO:0007669"/>
    <property type="project" value="UniProtKB-UniRule"/>
</dbReference>
<evidence type="ECO:0000313" key="11">
    <source>
        <dbReference type="Proteomes" id="UP001050975"/>
    </source>
</evidence>
<dbReference type="Pfam" id="PF13500">
    <property type="entry name" value="AAA_26"/>
    <property type="match status" value="1"/>
</dbReference>
<keyword evidence="4 9" id="KW-0547">Nucleotide-binding</keyword>
<evidence type="ECO:0000313" key="10">
    <source>
        <dbReference type="EMBL" id="GET44178.1"/>
    </source>
</evidence>
<dbReference type="PANTHER" id="PTHR43210">
    <property type="entry name" value="DETHIOBIOTIN SYNTHETASE"/>
    <property type="match status" value="1"/>
</dbReference>
<comment type="subcellular location">
    <subcellularLocation>
        <location evidence="9">Cytoplasm</location>
    </subcellularLocation>
</comment>
<keyword evidence="2 9" id="KW-0436">Ligase</keyword>
<name>A0AAV3XPA1_9CYAN</name>
<organism evidence="10 11">
    <name type="scientific">Microseira wollei NIES-4236</name>
    <dbReference type="NCBI Taxonomy" id="2530354"/>
    <lineage>
        <taxon>Bacteria</taxon>
        <taxon>Bacillati</taxon>
        <taxon>Cyanobacteriota</taxon>
        <taxon>Cyanophyceae</taxon>
        <taxon>Oscillatoriophycideae</taxon>
        <taxon>Aerosakkonematales</taxon>
        <taxon>Aerosakkonemataceae</taxon>
        <taxon>Microseira</taxon>
    </lineage>
</organism>
<keyword evidence="5 9" id="KW-0093">Biotin biosynthesis</keyword>
<dbReference type="EC" id="6.3.3.3" evidence="9"/>
<keyword evidence="1 9" id="KW-0963">Cytoplasm</keyword>
<dbReference type="Proteomes" id="UP001050975">
    <property type="component" value="Unassembled WGS sequence"/>
</dbReference>
<sequence>MNALLIAGTDTDAGKTVLTSALAAYWQIYCRSRSLGIFKPLQTGVGDRELYSQIFSLNQSLQEITPLHFSAPLAPPLAAEREGRQIELGKVWQAFESLHKQRDFVLVEALGGLGSPITHELTVADLARDWGLPTVLVVPVQLGCIGQAVANVALARQSKVQLKGIVLNCVKPCSDQEIADWASIDLIQSLTNTLVLGVIPYLDEPTDLNKLAHVASHLELERLMPV</sequence>
<comment type="similarity">
    <text evidence="9">Belongs to the dethiobiotin synthetase family.</text>
</comment>
<feature type="binding site" evidence="9">
    <location>
        <position position="108"/>
    </location>
    <ligand>
        <name>Mg(2+)</name>
        <dbReference type="ChEBI" id="CHEBI:18420"/>
    </ligand>
</feature>
<dbReference type="GO" id="GO:0000287">
    <property type="term" value="F:magnesium ion binding"/>
    <property type="evidence" value="ECO:0007669"/>
    <property type="project" value="UniProtKB-UniRule"/>
</dbReference>
<dbReference type="NCBIfam" id="TIGR00347">
    <property type="entry name" value="bioD"/>
    <property type="match status" value="1"/>
</dbReference>